<accession>A0AAV4ZLR5</accession>
<feature type="region of interest" description="Disordered" evidence="1">
    <location>
        <begin position="91"/>
        <end position="128"/>
    </location>
</feature>
<feature type="region of interest" description="Disordered" evidence="1">
    <location>
        <begin position="45"/>
        <end position="64"/>
    </location>
</feature>
<dbReference type="Proteomes" id="UP001055247">
    <property type="component" value="Unassembled WGS sequence"/>
</dbReference>
<evidence type="ECO:0000313" key="3">
    <source>
        <dbReference type="Proteomes" id="UP001055247"/>
    </source>
</evidence>
<keyword evidence="3" id="KW-1185">Reference proteome</keyword>
<proteinExistence type="predicted"/>
<feature type="region of interest" description="Disordered" evidence="1">
    <location>
        <begin position="1"/>
        <end position="33"/>
    </location>
</feature>
<evidence type="ECO:0008006" key="4">
    <source>
        <dbReference type="Google" id="ProtNLM"/>
    </source>
</evidence>
<evidence type="ECO:0000313" key="2">
    <source>
        <dbReference type="EMBL" id="GJD89083.1"/>
    </source>
</evidence>
<protein>
    <recommendedName>
        <fullName evidence="4">Porin</fullName>
    </recommendedName>
</protein>
<sequence>MSGIWRAALPPPSAGEGTLRSRGGEGYDGAGRRSASTLLPFLKRRPLSRPLLTQGPPSPAEGGGRARVACALLASLLLTLCATLTAAAAEQPARPRLCPEDAPEGVRLPPRPGCGQAAPQARGSEGFRDLGNGVKVRIGGRVGADYDMRR</sequence>
<reference evidence="2" key="1">
    <citation type="journal article" date="2016" name="Front. Microbiol.">
        <title>Genome Sequence of the Piezophilic, Mesophilic Sulfate-Reducing Bacterium Desulfovibrio indicus J2T.</title>
        <authorList>
            <person name="Cao J."/>
            <person name="Maignien L."/>
            <person name="Shao Z."/>
            <person name="Alain K."/>
            <person name="Jebbar M."/>
        </authorList>
    </citation>
    <scope>NUCLEOTIDE SEQUENCE</scope>
    <source>
        <strain evidence="2">DSM 16372</strain>
    </source>
</reference>
<gene>
    <name evidence="2" type="ORF">BHAOGJBA_2608</name>
</gene>
<reference evidence="2" key="2">
    <citation type="submission" date="2021-08" db="EMBL/GenBank/DDBJ databases">
        <authorList>
            <person name="Tani A."/>
            <person name="Ola A."/>
            <person name="Ogura Y."/>
            <person name="Katsura K."/>
            <person name="Hayashi T."/>
        </authorList>
    </citation>
    <scope>NUCLEOTIDE SEQUENCE</scope>
    <source>
        <strain evidence="2">DSM 16372</strain>
    </source>
</reference>
<evidence type="ECO:0000256" key="1">
    <source>
        <dbReference type="SAM" id="MobiDB-lite"/>
    </source>
</evidence>
<name>A0AAV4ZLR5_9HYPH</name>
<dbReference type="AlphaFoldDB" id="A0AAV4ZLR5"/>
<comment type="caution">
    <text evidence="2">The sequence shown here is derived from an EMBL/GenBank/DDBJ whole genome shotgun (WGS) entry which is preliminary data.</text>
</comment>
<dbReference type="EMBL" id="BPQO01000009">
    <property type="protein sequence ID" value="GJD89083.1"/>
    <property type="molecule type" value="Genomic_DNA"/>
</dbReference>
<organism evidence="2 3">
    <name type="scientific">Methylobacterium hispanicum</name>
    <dbReference type="NCBI Taxonomy" id="270350"/>
    <lineage>
        <taxon>Bacteria</taxon>
        <taxon>Pseudomonadati</taxon>
        <taxon>Pseudomonadota</taxon>
        <taxon>Alphaproteobacteria</taxon>
        <taxon>Hyphomicrobiales</taxon>
        <taxon>Methylobacteriaceae</taxon>
        <taxon>Methylobacterium</taxon>
    </lineage>
</organism>